<keyword evidence="4" id="KW-0175">Coiled coil</keyword>
<gene>
    <name evidence="6" type="ORF">EWM62_16830</name>
</gene>
<keyword evidence="5" id="KW-1133">Transmembrane helix</keyword>
<protein>
    <submittedName>
        <fullName evidence="6">Tetratricopeptide repeat protein</fullName>
    </submittedName>
</protein>
<evidence type="ECO:0000256" key="3">
    <source>
        <dbReference type="PROSITE-ProRule" id="PRU00339"/>
    </source>
</evidence>
<dbReference type="PANTHER" id="PTHR45641:SF19">
    <property type="entry name" value="NEPHROCYSTIN-3"/>
    <property type="match status" value="1"/>
</dbReference>
<dbReference type="GO" id="GO:0003677">
    <property type="term" value="F:DNA binding"/>
    <property type="evidence" value="ECO:0007669"/>
    <property type="project" value="InterPro"/>
</dbReference>
<feature type="transmembrane region" description="Helical" evidence="5">
    <location>
        <begin position="408"/>
        <end position="427"/>
    </location>
</feature>
<feature type="repeat" description="TPR" evidence="3">
    <location>
        <begin position="216"/>
        <end position="249"/>
    </location>
</feature>
<dbReference type="SUPFAM" id="SSF48452">
    <property type="entry name" value="TPR-like"/>
    <property type="match status" value="1"/>
</dbReference>
<dbReference type="EMBL" id="SEWG01000007">
    <property type="protein sequence ID" value="RYU87372.1"/>
    <property type="molecule type" value="Genomic_DNA"/>
</dbReference>
<keyword evidence="2 3" id="KW-0802">TPR repeat</keyword>
<name>A0A4Q5LJY2_9SPHI</name>
<dbReference type="OrthoDB" id="621195at2"/>
<reference evidence="6 7" key="1">
    <citation type="submission" date="2019-02" db="EMBL/GenBank/DDBJ databases">
        <title>Bacterial novel species Mucilaginibacter sp. 17JY9-4 isolated from soil.</title>
        <authorList>
            <person name="Jung H.-Y."/>
        </authorList>
    </citation>
    <scope>NUCLEOTIDE SEQUENCE [LARGE SCALE GENOMIC DNA]</scope>
    <source>
        <strain evidence="6 7">17JY9-4</strain>
    </source>
</reference>
<dbReference type="GO" id="GO:0006355">
    <property type="term" value="P:regulation of DNA-templated transcription"/>
    <property type="evidence" value="ECO:0007669"/>
    <property type="project" value="InterPro"/>
</dbReference>
<dbReference type="Proteomes" id="UP000293331">
    <property type="component" value="Unassembled WGS sequence"/>
</dbReference>
<feature type="coiled-coil region" evidence="4">
    <location>
        <begin position="427"/>
        <end position="487"/>
    </location>
</feature>
<dbReference type="InterPro" id="IPR019734">
    <property type="entry name" value="TPR_rpt"/>
</dbReference>
<dbReference type="SMART" id="SM00028">
    <property type="entry name" value="TPR"/>
    <property type="match status" value="3"/>
</dbReference>
<evidence type="ECO:0000256" key="2">
    <source>
        <dbReference type="ARBA" id="ARBA00022803"/>
    </source>
</evidence>
<dbReference type="Pfam" id="PF13181">
    <property type="entry name" value="TPR_8"/>
    <property type="match status" value="1"/>
</dbReference>
<dbReference type="PANTHER" id="PTHR45641">
    <property type="entry name" value="TETRATRICOPEPTIDE REPEAT PROTEIN (AFU_ORTHOLOGUE AFUA_6G03870)"/>
    <property type="match status" value="1"/>
</dbReference>
<evidence type="ECO:0000256" key="1">
    <source>
        <dbReference type="ARBA" id="ARBA00022737"/>
    </source>
</evidence>
<dbReference type="Gene3D" id="1.25.40.10">
    <property type="entry name" value="Tetratricopeptide repeat domain"/>
    <property type="match status" value="1"/>
</dbReference>
<dbReference type="InterPro" id="IPR011990">
    <property type="entry name" value="TPR-like_helical_dom_sf"/>
</dbReference>
<keyword evidence="5" id="KW-0472">Membrane</keyword>
<evidence type="ECO:0000313" key="7">
    <source>
        <dbReference type="Proteomes" id="UP000293331"/>
    </source>
</evidence>
<keyword evidence="5" id="KW-0812">Transmembrane</keyword>
<dbReference type="SUPFAM" id="SSF46894">
    <property type="entry name" value="C-terminal effector domain of the bipartite response regulators"/>
    <property type="match status" value="1"/>
</dbReference>
<comment type="caution">
    <text evidence="6">The sequence shown here is derived from an EMBL/GenBank/DDBJ whole genome shotgun (WGS) entry which is preliminary data.</text>
</comment>
<dbReference type="AlphaFoldDB" id="A0A4Q5LJY2"/>
<keyword evidence="7" id="KW-1185">Reference proteome</keyword>
<organism evidence="6 7">
    <name type="scientific">Mucilaginibacter terrigena</name>
    <dbReference type="NCBI Taxonomy" id="2492395"/>
    <lineage>
        <taxon>Bacteria</taxon>
        <taxon>Pseudomonadati</taxon>
        <taxon>Bacteroidota</taxon>
        <taxon>Sphingobacteriia</taxon>
        <taxon>Sphingobacteriales</taxon>
        <taxon>Sphingobacteriaceae</taxon>
        <taxon>Mucilaginibacter</taxon>
    </lineage>
</organism>
<keyword evidence="1" id="KW-0677">Repeat</keyword>
<dbReference type="PROSITE" id="PS50005">
    <property type="entry name" value="TPR"/>
    <property type="match status" value="1"/>
</dbReference>
<accession>A0A4Q5LJY2</accession>
<sequence length="593" mass="68216">MGSKYLNILLGKSITVLLLWLLVTAPLFTYALQPRPLYQPNLFTTLADTADNHRVEAARAIYRNNCRKMSEADAMRCIDELKQLALNLNDLPLICAVYDMRADYYSVNRGYNNLSTGYYDEAIAFAQKNNMQLQTGIYQHRKAIYYFVYKKNAAACRYFLLSEKNLNEVGFNNVPNISILFSETANFYYSLGDFDNARENLRLALKYQGASARGRINITNTIGLTYRNNGQYGTALSYFNKALKMANVTKDSVWIAIATGNIGSVYFLQHNYGKALPLIEADYRQSLKYDERLNSAIALLRLIRINIDQGKFKQAGLQLDTADKLLLNTGEDVLTQRVQYYELAAILNERLGKDKEADLYRDRSENLRDSVAKRDNIAAIERVRLQWVTEKSREEFNNLKKSAQISAYKQNTIIVVLLLLVIITFLIHNRQRLKAKKDRELMELEKRRVDDELKSATQALRGYTENLMQKNILIDEIKAELENVQIKYSSADVAGTLDKMMQAHIMTDDNWAQFKKLFTRVHSTFFYNLRHKYGNLSGTDIRLLALIKLKLNNREMAGMLGITVDGVKKAKQRLRKKMNILEDEELENAVNML</sequence>
<dbReference type="RefSeq" id="WP_129877840.1">
    <property type="nucleotide sequence ID" value="NZ_SEWG01000007.1"/>
</dbReference>
<evidence type="ECO:0000256" key="5">
    <source>
        <dbReference type="SAM" id="Phobius"/>
    </source>
</evidence>
<evidence type="ECO:0000256" key="4">
    <source>
        <dbReference type="SAM" id="Coils"/>
    </source>
</evidence>
<proteinExistence type="predicted"/>
<evidence type="ECO:0000313" key="6">
    <source>
        <dbReference type="EMBL" id="RYU87372.1"/>
    </source>
</evidence>
<dbReference type="Pfam" id="PF13424">
    <property type="entry name" value="TPR_12"/>
    <property type="match status" value="1"/>
</dbReference>
<dbReference type="InterPro" id="IPR016032">
    <property type="entry name" value="Sig_transdc_resp-reg_C-effctor"/>
</dbReference>